<dbReference type="Pfam" id="PF13264">
    <property type="entry name" value="DUF4055"/>
    <property type="match status" value="1"/>
</dbReference>
<comment type="caution">
    <text evidence="2">The sequence shown here is derived from an EMBL/GenBank/DDBJ whole genome shotgun (WGS) entry which is preliminary data.</text>
</comment>
<accession>A0ABX0UW88</accession>
<name>A0ABX0UW88_9HYPH</name>
<evidence type="ECO:0000313" key="3">
    <source>
        <dbReference type="Proteomes" id="UP001429580"/>
    </source>
</evidence>
<gene>
    <name evidence="2" type="ORF">FHS82_001043</name>
</gene>
<reference evidence="2 3" key="1">
    <citation type="submission" date="2020-03" db="EMBL/GenBank/DDBJ databases">
        <title>Genomic Encyclopedia of Type Strains, Phase IV (KMG-IV): sequencing the most valuable type-strain genomes for metagenomic binning, comparative biology and taxonomic classification.</title>
        <authorList>
            <person name="Goeker M."/>
        </authorList>
    </citation>
    <scope>NUCLEOTIDE SEQUENCE [LARGE SCALE GENOMIC DNA]</scope>
    <source>
        <strain evidence="2 3">DSM 103870</strain>
    </source>
</reference>
<sequence>MAVNTDNPAAPSSAYEAMRPAWELVDDIRAGIDRVRAAGKRHLPQYEEEDEAEYRRRLSTAPWRPEFNDALRSLVSKPFSKDVALQGSISQRIADIAEDVDTRGNSLTVFARSLFEGGIADGMGAILVDYPQVGDGITLAQERASGARPYWVSIPARSLIAVYTDIIDGKETVTHARIRERSVEREGFGEKTIDRVRVLEPGRWELWQAETTGAAGPGYTSALTKVAEGRSSLGYVPLVLYYVGERDGAQIVRPPLIDLAHMQIELYQAMSRKDEVLTFAASPMLCGSGFVLEGDQRIPVGPKRVLYAPPDAGGSPTSWSYISPDAANIGQIREDIRDLIADMRRLGMQPLTQQAGGITATATSVESAKAHSALQTWAVGLKDALEQALAITADWLGEKIEAEVFVDTDFVVGSGDSQELTTLQSARTSRDISRDTYWDELRRRGILGPQFDKAVEADRLAKDDERVELTGDPLELEGAKNG</sequence>
<protein>
    <recommendedName>
        <fullName evidence="1">DUF4055 domain-containing protein</fullName>
    </recommendedName>
</protein>
<evidence type="ECO:0000259" key="1">
    <source>
        <dbReference type="Pfam" id="PF13264"/>
    </source>
</evidence>
<proteinExistence type="predicted"/>
<keyword evidence="3" id="KW-1185">Reference proteome</keyword>
<dbReference type="EMBL" id="JAASQI010000002">
    <property type="protein sequence ID" value="NIJ57217.1"/>
    <property type="molecule type" value="Genomic_DNA"/>
</dbReference>
<feature type="domain" description="DUF4055" evidence="1">
    <location>
        <begin position="255"/>
        <end position="396"/>
    </location>
</feature>
<dbReference type="RefSeq" id="WP_166949519.1">
    <property type="nucleotide sequence ID" value="NZ_JAASQI010000002.1"/>
</dbReference>
<dbReference type="InterPro" id="IPR025129">
    <property type="entry name" value="DUF4055"/>
</dbReference>
<organism evidence="2 3">
    <name type="scientific">Pseudochelatococcus lubricantis</name>
    <dbReference type="NCBI Taxonomy" id="1538102"/>
    <lineage>
        <taxon>Bacteria</taxon>
        <taxon>Pseudomonadati</taxon>
        <taxon>Pseudomonadota</taxon>
        <taxon>Alphaproteobacteria</taxon>
        <taxon>Hyphomicrobiales</taxon>
        <taxon>Chelatococcaceae</taxon>
        <taxon>Pseudochelatococcus</taxon>
    </lineage>
</organism>
<dbReference type="Proteomes" id="UP001429580">
    <property type="component" value="Unassembled WGS sequence"/>
</dbReference>
<evidence type="ECO:0000313" key="2">
    <source>
        <dbReference type="EMBL" id="NIJ57217.1"/>
    </source>
</evidence>